<dbReference type="InterPro" id="IPR002172">
    <property type="entry name" value="LDrepeatLR_classA_rpt"/>
</dbReference>
<dbReference type="Pfam" id="PF00001">
    <property type="entry name" value="7tm_1"/>
    <property type="match status" value="1"/>
</dbReference>
<feature type="disulfide bond" evidence="7">
    <location>
        <begin position="48"/>
        <end position="66"/>
    </location>
</feature>
<keyword evidence="3" id="KW-0677">Repeat</keyword>
<keyword evidence="6 7" id="KW-1015">Disulfide bond</keyword>
<dbReference type="InterPro" id="IPR017452">
    <property type="entry name" value="GPCR_Rhodpsn_7TM"/>
</dbReference>
<feature type="disulfide bond" evidence="7">
    <location>
        <begin position="597"/>
        <end position="612"/>
    </location>
</feature>
<evidence type="ECO:0000256" key="2">
    <source>
        <dbReference type="ARBA" id="ARBA00022692"/>
    </source>
</evidence>
<evidence type="ECO:0000256" key="3">
    <source>
        <dbReference type="ARBA" id="ARBA00022737"/>
    </source>
</evidence>
<organism evidence="11">
    <name type="scientific">Phallusia mammillata</name>
    <dbReference type="NCBI Taxonomy" id="59560"/>
    <lineage>
        <taxon>Eukaryota</taxon>
        <taxon>Metazoa</taxon>
        <taxon>Chordata</taxon>
        <taxon>Tunicata</taxon>
        <taxon>Ascidiacea</taxon>
        <taxon>Phlebobranchia</taxon>
        <taxon>Ascidiidae</taxon>
        <taxon>Phallusia</taxon>
    </lineage>
</organism>
<evidence type="ECO:0000313" key="11">
    <source>
        <dbReference type="EMBL" id="CAB3262641.1"/>
    </source>
</evidence>
<feature type="disulfide bond" evidence="7">
    <location>
        <begin position="185"/>
        <end position="197"/>
    </location>
</feature>
<feature type="disulfide bond" evidence="7">
    <location>
        <begin position="306"/>
        <end position="324"/>
    </location>
</feature>
<evidence type="ECO:0000256" key="6">
    <source>
        <dbReference type="ARBA" id="ARBA00023157"/>
    </source>
</evidence>
<evidence type="ECO:0000256" key="8">
    <source>
        <dbReference type="SAM" id="Phobius"/>
    </source>
</evidence>
<dbReference type="SUPFAM" id="SSF57424">
    <property type="entry name" value="LDL receptor-like module"/>
    <property type="match status" value="6"/>
</dbReference>
<evidence type="ECO:0000256" key="9">
    <source>
        <dbReference type="SAM" id="SignalP"/>
    </source>
</evidence>
<comment type="subcellular location">
    <subcellularLocation>
        <location evidence="1">Membrane</location>
        <topology evidence="1">Single-pass membrane protein</topology>
    </subcellularLocation>
</comment>
<dbReference type="SMART" id="SM00192">
    <property type="entry name" value="LDLa"/>
    <property type="match status" value="13"/>
</dbReference>
<feature type="transmembrane region" description="Helical" evidence="8">
    <location>
        <begin position="1025"/>
        <end position="1046"/>
    </location>
</feature>
<dbReference type="InterPro" id="IPR000276">
    <property type="entry name" value="GPCR_Rhodpsn"/>
</dbReference>
<feature type="transmembrane region" description="Helical" evidence="8">
    <location>
        <begin position="1205"/>
        <end position="1226"/>
    </location>
</feature>
<dbReference type="PANTHER" id="PTHR24270">
    <property type="entry name" value="LOW-DENSITY LIPOPROTEIN RECEPTOR-RELATED"/>
    <property type="match status" value="1"/>
</dbReference>
<feature type="transmembrane region" description="Helical" evidence="8">
    <location>
        <begin position="904"/>
        <end position="922"/>
    </location>
</feature>
<feature type="transmembrane region" description="Helical" evidence="8">
    <location>
        <begin position="1232"/>
        <end position="1253"/>
    </location>
</feature>
<feature type="transmembrane region" description="Helical" evidence="8">
    <location>
        <begin position="1153"/>
        <end position="1178"/>
    </location>
</feature>
<evidence type="ECO:0000259" key="10">
    <source>
        <dbReference type="PROSITE" id="PS50262"/>
    </source>
</evidence>
<dbReference type="PRINTS" id="PR00261">
    <property type="entry name" value="LDLRECEPTOR"/>
</dbReference>
<feature type="disulfide bond" evidence="7">
    <location>
        <begin position="424"/>
        <end position="442"/>
    </location>
</feature>
<dbReference type="InterPro" id="IPR050685">
    <property type="entry name" value="LDLR"/>
</dbReference>
<keyword evidence="4 8" id="KW-1133">Transmembrane helix</keyword>
<keyword evidence="5 8" id="KW-0472">Membrane</keyword>
<proteinExistence type="evidence at transcript level"/>
<sequence length="1326" mass="149043">MLKWRMWRHCLVLLLLNVVSIAEGTRNNSDPETCSRVLWQCEFWEFQCSNGLCISMRKFCDGHADCPNAEDEIYTNDPSAYKDANITGSVSCNNVRNEEDLTCYLPQPYVCDGIQQCHDIVDEDEIACRDDNPYKKLAHEHYRKFLKDCPKCANFFVKECPGCESQIACSGGRCIYNGTDPSSNCASYIFKCQSGECLRPEQFCDGTQDCSDGSDEISNSQGDGITCSSKWNRHPGQCYLPKEYLCDGIDHCVDRLDECGSDCRYSWTCDNGKCIPAYLVKDNRDDCGDSSDECADTVDKPTTFQCADGTCLAYDKFCDGRIDCADGSDEMHVSDPGQDQHANTTCINRRNALNLTCLLPPHHMCDSELHCADHSDEWGCDNPDYIKCDNGRIANWQHDRCDFLDQCGDSSDECRSDCDKQFTCLNGKCIAFARFCDGVDDCGDGSDEWGIEMQGKYGDIMCSNGHNRCSGKCILPYKYMCDGLDHCAKRVDECQRGCGKSFVCDNDECIERSNFCDGVAQCKDGSDEKMYGIGFKCPVSDKSGEIRTCIAPQYMLNDTVNDCRSNVDACGRKTTNKTVYCFRCLNDEMWISGDQVCDGLFDCSDLSDECMCENGRQHQDAPKLCKAFGNSNGLCYYDSLSCGNCITTNQVCDSVQHCARGMDESNCINQRKAKSSSKKADFPCRYEPLKKATQCDGIPECLYKLDDECGYDEIPASDGGQTPQRVYKCGDSTLPICKSLEYDETGLFYQCPDNPSVYLDPSKICDGNEDCRPFTAIPSTWSEVSLDERNCPERDLCYPSRPLDGSKVSIHISRLCDGTSDCENDEDESKERCANRTLPRFYCEKRARDLNITAKDDPLFVPRSVMFNGVSDCWDGSDECPIGSFKENAFSSMLYMIKNDGLRVMVWIMALVALCGNTVVIWHTGRRLVKMKRLSPMMRTNLVLVLNLAIADFLMGFYLLVLAVQNARTAGEYCQEDYIWRTSSTCESIGTLAMISIQSSVMFLVILTSYRVVSLLRPFRADTMYARYTLVLVALSWCVSMVIAIIPRLSSFEDYFRTSAWIKPTVEFLPTNTPDKDMLLRFTDKLKAVSAVADLPGARMPPNDPGTWKSIRDINSMYYRPDWPELNIEGYFGYYSNNAVCLPKLFVTTEDSAWAYSCGIMTFDLAAFLYVLVAYVVIYHDAARSVSANRNDEENKIMQARITRLVLTDFACWGPVCIIAFLSLAGVAIHPLAYSIVAIVFLPINSALNPIIYSNVLNVTYNSCLEPLVTNLRKKVRTSRQNMWRRRQRQYVSRTSLAVTLSTNDCGPQSENGMLLTRIEPKVETP</sequence>
<feature type="transmembrane region" description="Helical" evidence="8">
    <location>
        <begin position="989"/>
        <end position="1013"/>
    </location>
</feature>
<evidence type="ECO:0000256" key="5">
    <source>
        <dbReference type="ARBA" id="ARBA00023136"/>
    </source>
</evidence>
<feature type="disulfide bond" evidence="7">
    <location>
        <begin position="504"/>
        <end position="522"/>
    </location>
</feature>
<dbReference type="GO" id="GO:0005886">
    <property type="term" value="C:plasma membrane"/>
    <property type="evidence" value="ECO:0007669"/>
    <property type="project" value="TreeGrafter"/>
</dbReference>
<gene>
    <name evidence="11" type="primary">LOC100181212</name>
</gene>
<dbReference type="Gene3D" id="1.20.1070.10">
    <property type="entry name" value="Rhodopsin 7-helix transmembrane proteins"/>
    <property type="match status" value="2"/>
</dbReference>
<feature type="chain" id="PRO_5026322729" evidence="9">
    <location>
        <begin position="25"/>
        <end position="1326"/>
    </location>
</feature>
<feature type="domain" description="G-protein coupled receptors family 1 profile" evidence="10">
    <location>
        <begin position="916"/>
        <end position="1253"/>
    </location>
</feature>
<dbReference type="PROSITE" id="PS50262">
    <property type="entry name" value="G_PROTEIN_RECEP_F1_2"/>
    <property type="match status" value="1"/>
</dbReference>
<dbReference type="Pfam" id="PF00057">
    <property type="entry name" value="Ldl_recept_a"/>
    <property type="match status" value="4"/>
</dbReference>
<dbReference type="GO" id="GO:0016192">
    <property type="term" value="P:vesicle-mediated transport"/>
    <property type="evidence" value="ECO:0007669"/>
    <property type="project" value="UniProtKB-ARBA"/>
</dbReference>
<keyword evidence="2 8" id="KW-0812">Transmembrane</keyword>
<feature type="disulfide bond" evidence="7">
    <location>
        <begin position="41"/>
        <end position="53"/>
    </location>
</feature>
<evidence type="ECO:0000256" key="7">
    <source>
        <dbReference type="PROSITE-ProRule" id="PRU00124"/>
    </source>
</evidence>
<dbReference type="SUPFAM" id="SSF81321">
    <property type="entry name" value="Family A G protein-coupled receptor-like"/>
    <property type="match status" value="1"/>
</dbReference>
<dbReference type="GO" id="GO:0004930">
    <property type="term" value="F:G protein-coupled receptor activity"/>
    <property type="evidence" value="ECO:0007669"/>
    <property type="project" value="InterPro"/>
</dbReference>
<keyword evidence="9" id="KW-0732">Signal</keyword>
<reference evidence="11" key="1">
    <citation type="submission" date="2020-04" db="EMBL/GenBank/DDBJ databases">
        <authorList>
            <person name="Neveu A P."/>
        </authorList>
    </citation>
    <scope>NUCLEOTIDE SEQUENCE</scope>
    <source>
        <tissue evidence="11">Whole embryo</tissue>
    </source>
</reference>
<feature type="disulfide bond" evidence="7">
    <location>
        <begin position="192"/>
        <end position="210"/>
    </location>
</feature>
<dbReference type="InterPro" id="IPR036055">
    <property type="entry name" value="LDL_receptor-like_sf"/>
</dbReference>
<accession>A0A6F9DHG1</accession>
<comment type="caution">
    <text evidence="7">Lacks conserved residue(s) required for the propagation of feature annotation.</text>
</comment>
<feature type="transmembrane region" description="Helical" evidence="8">
    <location>
        <begin position="942"/>
        <end position="963"/>
    </location>
</feature>
<feature type="disulfide bond" evidence="7">
    <location>
        <begin position="469"/>
        <end position="487"/>
    </location>
</feature>
<dbReference type="Gene3D" id="4.10.400.10">
    <property type="entry name" value="Low-density Lipoprotein Receptor"/>
    <property type="match status" value="6"/>
</dbReference>
<dbReference type="PROSITE" id="PS50068">
    <property type="entry name" value="LDLRA_2"/>
    <property type="match status" value="8"/>
</dbReference>
<feature type="disulfide bond" evidence="7">
    <location>
        <begin position="269"/>
        <end position="287"/>
    </location>
</feature>
<protein>
    <submittedName>
        <fullName evidence="11">Uncharacterized protein LOC100181212</fullName>
    </submittedName>
</protein>
<dbReference type="EMBL" id="LR786779">
    <property type="protein sequence ID" value="CAB3262641.1"/>
    <property type="molecule type" value="mRNA"/>
</dbReference>
<evidence type="ECO:0000256" key="1">
    <source>
        <dbReference type="ARBA" id="ARBA00004167"/>
    </source>
</evidence>
<dbReference type="CDD" id="cd00112">
    <property type="entry name" value="LDLa"/>
    <property type="match status" value="6"/>
</dbReference>
<feature type="signal peptide" evidence="9">
    <location>
        <begin position="1"/>
        <end position="24"/>
    </location>
</feature>
<evidence type="ECO:0000256" key="4">
    <source>
        <dbReference type="ARBA" id="ARBA00022989"/>
    </source>
</evidence>
<name>A0A6F9DHG1_9ASCI</name>